<sequence length="119" mass="12848">MKPVVQFILYSDSSLHHLHFMTPGEPLTGGAQGGTDAHTGIKMRGVKCVRTVLQVRGRRESTEEGTVADRCAGTAQETTLERAAACRVFKVPDATFKPVSLHNTSPPHHQGTAPNSKSR</sequence>
<gene>
    <name evidence="2" type="ORF">E2C01_009578</name>
</gene>
<feature type="region of interest" description="Disordered" evidence="1">
    <location>
        <begin position="97"/>
        <end position="119"/>
    </location>
</feature>
<evidence type="ECO:0000313" key="3">
    <source>
        <dbReference type="Proteomes" id="UP000324222"/>
    </source>
</evidence>
<organism evidence="2 3">
    <name type="scientific">Portunus trituberculatus</name>
    <name type="common">Swimming crab</name>
    <name type="synonym">Neptunus trituberculatus</name>
    <dbReference type="NCBI Taxonomy" id="210409"/>
    <lineage>
        <taxon>Eukaryota</taxon>
        <taxon>Metazoa</taxon>
        <taxon>Ecdysozoa</taxon>
        <taxon>Arthropoda</taxon>
        <taxon>Crustacea</taxon>
        <taxon>Multicrustacea</taxon>
        <taxon>Malacostraca</taxon>
        <taxon>Eumalacostraca</taxon>
        <taxon>Eucarida</taxon>
        <taxon>Decapoda</taxon>
        <taxon>Pleocyemata</taxon>
        <taxon>Brachyura</taxon>
        <taxon>Eubrachyura</taxon>
        <taxon>Portunoidea</taxon>
        <taxon>Portunidae</taxon>
        <taxon>Portuninae</taxon>
        <taxon>Portunus</taxon>
    </lineage>
</organism>
<feature type="compositionally biased region" description="Polar residues" evidence="1">
    <location>
        <begin position="101"/>
        <end position="119"/>
    </location>
</feature>
<dbReference type="EMBL" id="VSRR010000532">
    <property type="protein sequence ID" value="MPC16743.1"/>
    <property type="molecule type" value="Genomic_DNA"/>
</dbReference>
<evidence type="ECO:0000256" key="1">
    <source>
        <dbReference type="SAM" id="MobiDB-lite"/>
    </source>
</evidence>
<keyword evidence="3" id="KW-1185">Reference proteome</keyword>
<proteinExistence type="predicted"/>
<comment type="caution">
    <text evidence="2">The sequence shown here is derived from an EMBL/GenBank/DDBJ whole genome shotgun (WGS) entry which is preliminary data.</text>
</comment>
<name>A0A5B7D659_PORTR</name>
<dbReference type="AlphaFoldDB" id="A0A5B7D659"/>
<evidence type="ECO:0000313" key="2">
    <source>
        <dbReference type="EMBL" id="MPC16743.1"/>
    </source>
</evidence>
<dbReference type="Proteomes" id="UP000324222">
    <property type="component" value="Unassembled WGS sequence"/>
</dbReference>
<protein>
    <submittedName>
        <fullName evidence="2">Uncharacterized protein</fullName>
    </submittedName>
</protein>
<reference evidence="2 3" key="1">
    <citation type="submission" date="2019-05" db="EMBL/GenBank/DDBJ databases">
        <title>Another draft genome of Portunus trituberculatus and its Hox gene families provides insights of decapod evolution.</title>
        <authorList>
            <person name="Jeong J.-H."/>
            <person name="Song I."/>
            <person name="Kim S."/>
            <person name="Choi T."/>
            <person name="Kim D."/>
            <person name="Ryu S."/>
            <person name="Kim W."/>
        </authorList>
    </citation>
    <scope>NUCLEOTIDE SEQUENCE [LARGE SCALE GENOMIC DNA]</scope>
    <source>
        <tissue evidence="2">Muscle</tissue>
    </source>
</reference>
<accession>A0A5B7D659</accession>